<feature type="compositionally biased region" description="Basic and acidic residues" evidence="1">
    <location>
        <begin position="315"/>
        <end position="333"/>
    </location>
</feature>
<dbReference type="PROSITE" id="PS01159">
    <property type="entry name" value="WW_DOMAIN_1"/>
    <property type="match status" value="2"/>
</dbReference>
<dbReference type="SMART" id="SM00456">
    <property type="entry name" value="WW"/>
    <property type="match status" value="2"/>
</dbReference>
<dbReference type="PANTHER" id="PTHR47852:SF2">
    <property type="entry name" value="WW DOMAIN-CONTAINING PROTEIN"/>
    <property type="match status" value="1"/>
</dbReference>
<name>A0AAE0GPR6_9CHLO</name>
<comment type="caution">
    <text evidence="4">The sequence shown here is derived from an EMBL/GenBank/DDBJ whole genome shotgun (WGS) entry which is preliminary data.</text>
</comment>
<feature type="domain" description="WW" evidence="3">
    <location>
        <begin position="420"/>
        <end position="454"/>
    </location>
</feature>
<dbReference type="SUPFAM" id="SSF51045">
    <property type="entry name" value="WW domain"/>
    <property type="match status" value="2"/>
</dbReference>
<dbReference type="PROSITE" id="PS50020">
    <property type="entry name" value="WW_DOMAIN_2"/>
    <property type="match status" value="2"/>
</dbReference>
<evidence type="ECO:0000259" key="3">
    <source>
        <dbReference type="PROSITE" id="PS50020"/>
    </source>
</evidence>
<dbReference type="InterPro" id="IPR036020">
    <property type="entry name" value="WW_dom_sf"/>
</dbReference>
<keyword evidence="2" id="KW-0812">Transmembrane</keyword>
<evidence type="ECO:0000313" key="4">
    <source>
        <dbReference type="EMBL" id="KAK3281846.1"/>
    </source>
</evidence>
<evidence type="ECO:0000256" key="2">
    <source>
        <dbReference type="SAM" id="Phobius"/>
    </source>
</evidence>
<dbReference type="EMBL" id="LGRX02003681">
    <property type="protein sequence ID" value="KAK3281846.1"/>
    <property type="molecule type" value="Genomic_DNA"/>
</dbReference>
<evidence type="ECO:0000256" key="1">
    <source>
        <dbReference type="SAM" id="MobiDB-lite"/>
    </source>
</evidence>
<dbReference type="Pfam" id="PF00397">
    <property type="entry name" value="WW"/>
    <property type="match status" value="1"/>
</dbReference>
<evidence type="ECO:0000313" key="5">
    <source>
        <dbReference type="Proteomes" id="UP001190700"/>
    </source>
</evidence>
<organism evidence="4 5">
    <name type="scientific">Cymbomonas tetramitiformis</name>
    <dbReference type="NCBI Taxonomy" id="36881"/>
    <lineage>
        <taxon>Eukaryota</taxon>
        <taxon>Viridiplantae</taxon>
        <taxon>Chlorophyta</taxon>
        <taxon>Pyramimonadophyceae</taxon>
        <taxon>Pyramimonadales</taxon>
        <taxon>Pyramimonadaceae</taxon>
        <taxon>Cymbomonas</taxon>
    </lineage>
</organism>
<feature type="compositionally biased region" description="Basic and acidic residues" evidence="1">
    <location>
        <begin position="193"/>
        <end position="204"/>
    </location>
</feature>
<dbReference type="Proteomes" id="UP001190700">
    <property type="component" value="Unassembled WGS sequence"/>
</dbReference>
<feature type="compositionally biased region" description="Basic and acidic residues" evidence="1">
    <location>
        <begin position="392"/>
        <end position="404"/>
    </location>
</feature>
<dbReference type="Gene3D" id="2.20.70.10">
    <property type="match status" value="2"/>
</dbReference>
<feature type="domain" description="WW" evidence="3">
    <location>
        <begin position="135"/>
        <end position="163"/>
    </location>
</feature>
<dbReference type="CDD" id="cd00201">
    <property type="entry name" value="WW"/>
    <property type="match status" value="2"/>
</dbReference>
<dbReference type="PANTHER" id="PTHR47852">
    <property type="entry name" value="OS06G0298400 PROTEIN"/>
    <property type="match status" value="1"/>
</dbReference>
<protein>
    <recommendedName>
        <fullName evidence="3">WW domain-containing protein</fullName>
    </recommendedName>
</protein>
<keyword evidence="2" id="KW-1133">Transmembrane helix</keyword>
<accession>A0AAE0GPR6</accession>
<sequence length="461" mass="51222">MATLSEIIHNCRCGCCLESRPCYPACACSPIFIGSFHANSSTCQPRGCLELFGDYCSADSGNIQTVFVRSEEALLNFASPPPSPEEESNRTAGALGRVEIIIGCVALGFFIAISFFALFWWHCISNRPIQPKKIWKEVSDKRSGDTYWWNTETNETRWTPPSGMRRPGSQESEHGRTFTPPDSGRSGVSLLELENKSSDPEPRRGQFLYPEPPAATLPSVVSNTNDLEEQELELLEQQKIQQFTTSVKVVTKAEPTMASKAGAIARRDFSSEVDEEWDEDIHDSVASRTTSTEVKAAVPTHTDLYVRESPLAEDVPPRQEKSARPPTPPDKKTPRQKWPKRTRASRASALQPDDPVVAAVNQGTKPPETQLDVEVETPGSQTVLKPAVQTSRNEKPQEVRKEKGNGYASAIPHVTRKPAPETDGEWTKVFDPVSGLPYYWNVNTDETTWERPDMASSDEEI</sequence>
<keyword evidence="5" id="KW-1185">Reference proteome</keyword>
<feature type="compositionally biased region" description="Polar residues" evidence="1">
    <location>
        <begin position="378"/>
        <end position="391"/>
    </location>
</feature>
<proteinExistence type="predicted"/>
<feature type="transmembrane region" description="Helical" evidence="2">
    <location>
        <begin position="100"/>
        <end position="121"/>
    </location>
</feature>
<feature type="region of interest" description="Disordered" evidence="1">
    <location>
        <begin position="153"/>
        <end position="216"/>
    </location>
</feature>
<feature type="region of interest" description="Disordered" evidence="1">
    <location>
        <begin position="300"/>
        <end position="426"/>
    </location>
</feature>
<reference evidence="4 5" key="1">
    <citation type="journal article" date="2015" name="Genome Biol. Evol.">
        <title>Comparative Genomics of a Bacterivorous Green Alga Reveals Evolutionary Causalities and Consequences of Phago-Mixotrophic Mode of Nutrition.</title>
        <authorList>
            <person name="Burns J.A."/>
            <person name="Paasch A."/>
            <person name="Narechania A."/>
            <person name="Kim E."/>
        </authorList>
    </citation>
    <scope>NUCLEOTIDE SEQUENCE [LARGE SCALE GENOMIC DNA]</scope>
    <source>
        <strain evidence="4 5">PLY_AMNH</strain>
    </source>
</reference>
<dbReference type="InterPro" id="IPR001202">
    <property type="entry name" value="WW_dom"/>
</dbReference>
<keyword evidence="2" id="KW-0472">Membrane</keyword>
<dbReference type="AlphaFoldDB" id="A0AAE0GPR6"/>
<feature type="compositionally biased region" description="Basic residues" evidence="1">
    <location>
        <begin position="334"/>
        <end position="344"/>
    </location>
</feature>
<gene>
    <name evidence="4" type="ORF">CYMTET_10390</name>
</gene>